<dbReference type="EMBL" id="JBHSOC010000057">
    <property type="protein sequence ID" value="MFC5644915.1"/>
    <property type="molecule type" value="Genomic_DNA"/>
</dbReference>
<gene>
    <name evidence="1" type="ORF">ACFPZF_26610</name>
</gene>
<sequence length="269" mass="27919">MTVEERAEDLLRQARSRLLSGDVAAARTLLERAGEEWLAAGDAAEQARCNALAAALVRYQQRSAESADQPAPEQRQARLLVAAGRADEATEVLLRASAALAAGGAVAEGARLLAEGVVLLQATGQGDAAQRLSAEAETLAAAAGNQAVLAELALLAAGRAIEEQDLEAAVAHAERSRAESLAGRSVSGYTAAVIALAELADARGDLKGSYGVLATGWVTTADLVGADLARTAFEPLLLAMRRRWGGARFDAARAAYETERRAILRGEAP</sequence>
<keyword evidence="2" id="KW-1185">Reference proteome</keyword>
<reference evidence="2" key="1">
    <citation type="journal article" date="2019" name="Int. J. Syst. Evol. Microbiol.">
        <title>The Global Catalogue of Microorganisms (GCM) 10K type strain sequencing project: providing services to taxonomists for standard genome sequencing and annotation.</title>
        <authorList>
            <consortium name="The Broad Institute Genomics Platform"/>
            <consortium name="The Broad Institute Genome Sequencing Center for Infectious Disease"/>
            <person name="Wu L."/>
            <person name="Ma J."/>
        </authorList>
    </citation>
    <scope>NUCLEOTIDE SEQUENCE [LARGE SCALE GENOMIC DNA]</scope>
    <source>
        <strain evidence="2">CGMCC 4.1622</strain>
    </source>
</reference>
<dbReference type="Proteomes" id="UP001596066">
    <property type="component" value="Unassembled WGS sequence"/>
</dbReference>
<accession>A0ABW0VHJ2</accession>
<comment type="caution">
    <text evidence="1">The sequence shown here is derived from an EMBL/GenBank/DDBJ whole genome shotgun (WGS) entry which is preliminary data.</text>
</comment>
<evidence type="ECO:0008006" key="3">
    <source>
        <dbReference type="Google" id="ProtNLM"/>
    </source>
</evidence>
<name>A0ABW0VHJ2_9ACTN</name>
<dbReference type="RefSeq" id="WP_346147080.1">
    <property type="nucleotide sequence ID" value="NZ_BAAAUA010000032.1"/>
</dbReference>
<evidence type="ECO:0000313" key="1">
    <source>
        <dbReference type="EMBL" id="MFC5644915.1"/>
    </source>
</evidence>
<organism evidence="1 2">
    <name type="scientific">Kitasatospora cinereorecta</name>
    <dbReference type="NCBI Taxonomy" id="285560"/>
    <lineage>
        <taxon>Bacteria</taxon>
        <taxon>Bacillati</taxon>
        <taxon>Actinomycetota</taxon>
        <taxon>Actinomycetes</taxon>
        <taxon>Kitasatosporales</taxon>
        <taxon>Streptomycetaceae</taxon>
        <taxon>Kitasatospora</taxon>
    </lineage>
</organism>
<evidence type="ECO:0000313" key="2">
    <source>
        <dbReference type="Proteomes" id="UP001596066"/>
    </source>
</evidence>
<proteinExistence type="predicted"/>
<protein>
    <recommendedName>
        <fullName evidence="3">MalT-like TPR region domain-containing protein</fullName>
    </recommendedName>
</protein>